<dbReference type="InterPro" id="IPR037066">
    <property type="entry name" value="Plug_dom_sf"/>
</dbReference>
<keyword evidence="4 8" id="KW-0812">Transmembrane</keyword>
<keyword evidence="3 8" id="KW-1134">Transmembrane beta strand</keyword>
<protein>
    <submittedName>
        <fullName evidence="13">SusC/RagA family TonB-linked outer membrane protein</fullName>
    </submittedName>
</protein>
<evidence type="ECO:0000256" key="10">
    <source>
        <dbReference type="SAM" id="Phobius"/>
    </source>
</evidence>
<evidence type="ECO:0000256" key="7">
    <source>
        <dbReference type="ARBA" id="ARBA00023237"/>
    </source>
</evidence>
<evidence type="ECO:0000313" key="13">
    <source>
        <dbReference type="EMBL" id="GGC27319.1"/>
    </source>
</evidence>
<dbReference type="InterPro" id="IPR023996">
    <property type="entry name" value="TonB-dep_OMP_SusC/RagA"/>
</dbReference>
<evidence type="ECO:0000256" key="6">
    <source>
        <dbReference type="ARBA" id="ARBA00023136"/>
    </source>
</evidence>
<dbReference type="InterPro" id="IPR008969">
    <property type="entry name" value="CarboxyPept-like_regulatory"/>
</dbReference>
<keyword evidence="7 8" id="KW-0998">Cell outer membrane</keyword>
<keyword evidence="5 9" id="KW-0798">TonB box</keyword>
<dbReference type="Pfam" id="PF00593">
    <property type="entry name" value="TonB_dep_Rec_b-barrel"/>
    <property type="match status" value="1"/>
</dbReference>
<evidence type="ECO:0000256" key="1">
    <source>
        <dbReference type="ARBA" id="ARBA00004571"/>
    </source>
</evidence>
<gene>
    <name evidence="13" type="ORF">GCM10011386_19180</name>
</gene>
<evidence type="ECO:0000256" key="9">
    <source>
        <dbReference type="RuleBase" id="RU003357"/>
    </source>
</evidence>
<evidence type="ECO:0000256" key="3">
    <source>
        <dbReference type="ARBA" id="ARBA00022452"/>
    </source>
</evidence>
<dbReference type="Gene3D" id="2.40.170.20">
    <property type="entry name" value="TonB-dependent receptor, beta-barrel domain"/>
    <property type="match status" value="1"/>
</dbReference>
<evidence type="ECO:0000313" key="14">
    <source>
        <dbReference type="Proteomes" id="UP000597338"/>
    </source>
</evidence>
<evidence type="ECO:0000256" key="8">
    <source>
        <dbReference type="PROSITE-ProRule" id="PRU01360"/>
    </source>
</evidence>
<evidence type="ECO:0000256" key="5">
    <source>
        <dbReference type="ARBA" id="ARBA00023077"/>
    </source>
</evidence>
<dbReference type="Pfam" id="PF13715">
    <property type="entry name" value="CarbopepD_reg_2"/>
    <property type="match status" value="1"/>
</dbReference>
<dbReference type="NCBIfam" id="TIGR04057">
    <property type="entry name" value="SusC_RagA_signa"/>
    <property type="match status" value="1"/>
</dbReference>
<dbReference type="Gene3D" id="2.60.40.1120">
    <property type="entry name" value="Carboxypeptidase-like, regulatory domain"/>
    <property type="match status" value="1"/>
</dbReference>
<dbReference type="SUPFAM" id="SSF49464">
    <property type="entry name" value="Carboxypeptidase regulatory domain-like"/>
    <property type="match status" value="1"/>
</dbReference>
<keyword evidence="10" id="KW-1133">Transmembrane helix</keyword>
<keyword evidence="2 8" id="KW-0813">Transport</keyword>
<dbReference type="EMBL" id="BMIK01000005">
    <property type="protein sequence ID" value="GGC27319.1"/>
    <property type="molecule type" value="Genomic_DNA"/>
</dbReference>
<organism evidence="13 14">
    <name type="scientific">Parapedobacter defluvii</name>
    <dbReference type="NCBI Taxonomy" id="2045106"/>
    <lineage>
        <taxon>Bacteria</taxon>
        <taxon>Pseudomonadati</taxon>
        <taxon>Bacteroidota</taxon>
        <taxon>Sphingobacteriia</taxon>
        <taxon>Sphingobacteriales</taxon>
        <taxon>Sphingobacteriaceae</taxon>
        <taxon>Parapedobacter</taxon>
    </lineage>
</organism>
<evidence type="ECO:0000259" key="11">
    <source>
        <dbReference type="Pfam" id="PF00593"/>
    </source>
</evidence>
<comment type="similarity">
    <text evidence="8 9">Belongs to the TonB-dependent receptor family.</text>
</comment>
<name>A0ABQ1LQB7_9SPHI</name>
<evidence type="ECO:0000259" key="12">
    <source>
        <dbReference type="Pfam" id="PF07715"/>
    </source>
</evidence>
<reference evidence="14" key="1">
    <citation type="journal article" date="2019" name="Int. J. Syst. Evol. Microbiol.">
        <title>The Global Catalogue of Microorganisms (GCM) 10K type strain sequencing project: providing services to taxonomists for standard genome sequencing and annotation.</title>
        <authorList>
            <consortium name="The Broad Institute Genomics Platform"/>
            <consortium name="The Broad Institute Genome Sequencing Center for Infectious Disease"/>
            <person name="Wu L."/>
            <person name="Ma J."/>
        </authorList>
    </citation>
    <scope>NUCLEOTIDE SEQUENCE [LARGE SCALE GENOMIC DNA]</scope>
    <source>
        <strain evidence="14">CGMCC 1.15342</strain>
    </source>
</reference>
<dbReference type="InterPro" id="IPR023997">
    <property type="entry name" value="TonB-dep_OMP_SusC/RagA_CS"/>
</dbReference>
<comment type="caution">
    <text evidence="13">The sequence shown here is derived from an EMBL/GenBank/DDBJ whole genome shotgun (WGS) entry which is preliminary data.</text>
</comment>
<evidence type="ECO:0000256" key="4">
    <source>
        <dbReference type="ARBA" id="ARBA00022692"/>
    </source>
</evidence>
<dbReference type="SUPFAM" id="SSF56935">
    <property type="entry name" value="Porins"/>
    <property type="match status" value="1"/>
</dbReference>
<dbReference type="Pfam" id="PF07715">
    <property type="entry name" value="Plug"/>
    <property type="match status" value="1"/>
</dbReference>
<dbReference type="InterPro" id="IPR039426">
    <property type="entry name" value="TonB-dep_rcpt-like"/>
</dbReference>
<proteinExistence type="inferred from homology"/>
<dbReference type="InterPro" id="IPR036942">
    <property type="entry name" value="Beta-barrel_TonB_sf"/>
</dbReference>
<feature type="domain" description="TonB-dependent receptor-like beta-barrel" evidence="11">
    <location>
        <begin position="510"/>
        <end position="1088"/>
    </location>
</feature>
<keyword evidence="14" id="KW-1185">Reference proteome</keyword>
<accession>A0ABQ1LQB7</accession>
<dbReference type="NCBIfam" id="TIGR04056">
    <property type="entry name" value="OMP_RagA_SusC"/>
    <property type="match status" value="1"/>
</dbReference>
<dbReference type="InterPro" id="IPR000531">
    <property type="entry name" value="Beta-barrel_TonB"/>
</dbReference>
<keyword evidence="6 8" id="KW-0472">Membrane</keyword>
<dbReference type="InterPro" id="IPR012910">
    <property type="entry name" value="Plug_dom"/>
</dbReference>
<dbReference type="Proteomes" id="UP000597338">
    <property type="component" value="Unassembled WGS sequence"/>
</dbReference>
<sequence>MDNYSLTGNRDTVATPAKLILRVMKITYFLLTVCLVQVFAETSAQKLTIQREQVGLRNIFSEIRNQTGYSVVYSVKHIERMPTITVSFTDMDINEAMTRILEGLPLDFVITGKEIVIKEKPGVRRASDTRRDMELQQQTISGRVLDEHGNPLQGAAVRIKGSQQEVSTGSDGRFTFNDLERNAVIVISFVGYETRELAASADLTSLTMKPIVADLSEVVVVGYGTQRKSDITGAVSSIRAEDFNKGANATFDQLIAGKAAGVQFIQSSGEPGGGVAVRIRGASSVNAGTSPLYVIDGLPIDNSSVAGGGGANFDAPPSPRNPLAGINPEDIESIEILKDASATAIYGSRGANGVIMVTTKKGKAGRNTVSYSGSYGQQQVANTIDLLSTAEYIQVINALIDAGGGPETNRITDANVVGTDWQAQVFDNNAPIQNHSLAFSGGSEQTRYYFALNAFDQGGILKNTAFSRYAAKLNISSRITDRLEVGTALNVSYSHDEQVPSGFGINAQSGAMYTALNFDPTLPIYDNDGNYQLSSFLDMDNPMSLVNEALATSNAYRTFGTAYAQYKITPYLTAKVNAGGDINNRRRDVYVGQKTRRAMAAGGSGSVLNGMLGNYLLEGTITYDRRWEHHYLNVMGGATTQRFVYTSSSQNADGFPSDVTGSDNLGLGDQETFRMGTNRAANRLLSYLGRVNYELNNKYLFTASLRADGSSRFGINNRFGFFPSFALGWKLTEEDFMQDVSVFSELKPRLSWGQTGNQEIGNYSALTTFGGGPSAILDDRLSVGTQPARYPNPDLKWETTEQLNAGIDFGLFNGRISGSVDYFTKTTFDMLFELPIPSSTGYPTRLSNVGSIRNRGWEFGVNSNNLTGNLKWNTQLNLAVLANEVLNIGQDNPIISGGAGQTTGVFILQPGSPLFSFYGWEIDGIWQTDDDFSVTRDAVAPGDIKYRDVNNDGTVNGEDRVLLGNAFPKLTWSVGNQFSYRGFNLSIFLDGVSGVKMLNNNLVESYFPVSFRRNRYAELYLNRWTPENPSNRYPSFVNPGGQGDKRVNSYTVEDASYTRIRNMSLSYRFSPGLTYLKNVAVSFSVENLATFTNYSGFDPSINPNGGAFNRIDYNAYPLARTWMIGLTADF</sequence>
<feature type="domain" description="TonB-dependent receptor plug" evidence="12">
    <location>
        <begin position="228"/>
        <end position="354"/>
    </location>
</feature>
<dbReference type="PROSITE" id="PS52016">
    <property type="entry name" value="TONB_DEPENDENT_REC_3"/>
    <property type="match status" value="1"/>
</dbReference>
<comment type="subcellular location">
    <subcellularLocation>
        <location evidence="1 8">Cell outer membrane</location>
        <topology evidence="1 8">Multi-pass membrane protein</topology>
    </subcellularLocation>
</comment>
<evidence type="ECO:0000256" key="2">
    <source>
        <dbReference type="ARBA" id="ARBA00022448"/>
    </source>
</evidence>
<dbReference type="Gene3D" id="2.170.130.10">
    <property type="entry name" value="TonB-dependent receptor, plug domain"/>
    <property type="match status" value="1"/>
</dbReference>
<feature type="transmembrane region" description="Helical" evidence="10">
    <location>
        <begin position="19"/>
        <end position="40"/>
    </location>
</feature>